<dbReference type="EMBL" id="MU129089">
    <property type="protein sequence ID" value="KAF9507137.1"/>
    <property type="molecule type" value="Genomic_DNA"/>
</dbReference>
<reference evidence="1" key="1">
    <citation type="journal article" date="2020" name="Nat. Commun.">
        <title>Large-scale genome sequencing of mycorrhizal fungi provides insights into the early evolution of symbiotic traits.</title>
        <authorList>
            <person name="Miyauchi S."/>
            <person name="Kiss E."/>
            <person name="Kuo A."/>
            <person name="Drula E."/>
            <person name="Kohler A."/>
            <person name="Sanchez-Garcia M."/>
            <person name="Morin E."/>
            <person name="Andreopoulos B."/>
            <person name="Barry K.W."/>
            <person name="Bonito G."/>
            <person name="Buee M."/>
            <person name="Carver A."/>
            <person name="Chen C."/>
            <person name="Cichocki N."/>
            <person name="Clum A."/>
            <person name="Culley D."/>
            <person name="Crous P.W."/>
            <person name="Fauchery L."/>
            <person name="Girlanda M."/>
            <person name="Hayes R.D."/>
            <person name="Keri Z."/>
            <person name="LaButti K."/>
            <person name="Lipzen A."/>
            <person name="Lombard V."/>
            <person name="Magnuson J."/>
            <person name="Maillard F."/>
            <person name="Murat C."/>
            <person name="Nolan M."/>
            <person name="Ohm R.A."/>
            <person name="Pangilinan J."/>
            <person name="Pereira M.F."/>
            <person name="Perotto S."/>
            <person name="Peter M."/>
            <person name="Pfister S."/>
            <person name="Riley R."/>
            <person name="Sitrit Y."/>
            <person name="Stielow J.B."/>
            <person name="Szollosi G."/>
            <person name="Zifcakova L."/>
            <person name="Stursova M."/>
            <person name="Spatafora J.W."/>
            <person name="Tedersoo L."/>
            <person name="Vaario L.M."/>
            <person name="Yamada A."/>
            <person name="Yan M."/>
            <person name="Wang P."/>
            <person name="Xu J."/>
            <person name="Bruns T."/>
            <person name="Baldrian P."/>
            <person name="Vilgalys R."/>
            <person name="Dunand C."/>
            <person name="Henrissat B."/>
            <person name="Grigoriev I.V."/>
            <person name="Hibbett D."/>
            <person name="Nagy L.G."/>
            <person name="Martin F.M."/>
        </authorList>
    </citation>
    <scope>NUCLEOTIDE SEQUENCE</scope>
    <source>
        <strain evidence="1">UP504</strain>
    </source>
</reference>
<comment type="caution">
    <text evidence="1">The sequence shown here is derived from an EMBL/GenBank/DDBJ whole genome shotgun (WGS) entry which is preliminary data.</text>
</comment>
<keyword evidence="2" id="KW-1185">Reference proteome</keyword>
<evidence type="ECO:0008006" key="3">
    <source>
        <dbReference type="Google" id="ProtNLM"/>
    </source>
</evidence>
<sequence>MLSLGDGRQTQGSSDYTPIVLADVHLADGDYKEITAEGFELAMRVIYPDMLMTNPPKGATEWKEVLEISRRWQSTHLRTTAITHLAKLKWNPSDRLTLAITYEVDEWMPDILRDLVIQRALVSPTDLLRLPRTLLPGFVTARERVRAEFLADAQSRSCTNTSKQVSCTWRPEHRRLIGQAIADALDSKPVSKPRTVFDRFMQRKDRLAICEMCTRLDALWIREWVKTAGSIVNQYCFSKEAAFVVDGASSGSYTTAAAYILHPRSPSQSTTGPHHSH</sequence>
<accession>A0A9P6AKB3</accession>
<proteinExistence type="predicted"/>
<organism evidence="1 2">
    <name type="scientific">Hydnum rufescens UP504</name>
    <dbReference type="NCBI Taxonomy" id="1448309"/>
    <lineage>
        <taxon>Eukaryota</taxon>
        <taxon>Fungi</taxon>
        <taxon>Dikarya</taxon>
        <taxon>Basidiomycota</taxon>
        <taxon>Agaricomycotina</taxon>
        <taxon>Agaricomycetes</taxon>
        <taxon>Cantharellales</taxon>
        <taxon>Hydnaceae</taxon>
        <taxon>Hydnum</taxon>
    </lineage>
</organism>
<dbReference type="OrthoDB" id="3199068at2759"/>
<dbReference type="AlphaFoldDB" id="A0A9P6AKB3"/>
<evidence type="ECO:0000313" key="2">
    <source>
        <dbReference type="Proteomes" id="UP000886523"/>
    </source>
</evidence>
<protein>
    <recommendedName>
        <fullName evidence="3">BTB domain-containing protein</fullName>
    </recommendedName>
</protein>
<dbReference type="Proteomes" id="UP000886523">
    <property type="component" value="Unassembled WGS sequence"/>
</dbReference>
<evidence type="ECO:0000313" key="1">
    <source>
        <dbReference type="EMBL" id="KAF9507137.1"/>
    </source>
</evidence>
<name>A0A9P6AKB3_9AGAM</name>
<gene>
    <name evidence="1" type="ORF">BS47DRAFT_342166</name>
</gene>